<evidence type="ECO:0000313" key="2">
    <source>
        <dbReference type="EMBL" id="PSU31805.1"/>
    </source>
</evidence>
<dbReference type="InterPro" id="IPR022266">
    <property type="entry name" value="DtrJ-like"/>
</dbReference>
<feature type="transmembrane region" description="Helical" evidence="1">
    <location>
        <begin position="153"/>
        <end position="175"/>
    </location>
</feature>
<keyword evidence="1" id="KW-0812">Transmembrane</keyword>
<dbReference type="RefSeq" id="WP_107350935.1">
    <property type="nucleotide sequence ID" value="NZ_PYMH01000013.1"/>
</dbReference>
<proteinExistence type="predicted"/>
<keyword evidence="1" id="KW-0472">Membrane</keyword>
<feature type="transmembrane region" description="Helical" evidence="1">
    <location>
        <begin position="20"/>
        <end position="53"/>
    </location>
</feature>
<accession>A0A2T3ITW4</accession>
<protein>
    <recommendedName>
        <fullName evidence="4">TIGR03747 family integrating conjugative element membrane protein</fullName>
    </recommendedName>
</protein>
<evidence type="ECO:0000313" key="3">
    <source>
        <dbReference type="Proteomes" id="UP000241222"/>
    </source>
</evidence>
<dbReference type="EMBL" id="PYMH01000013">
    <property type="protein sequence ID" value="PSU31805.1"/>
    <property type="molecule type" value="Genomic_DNA"/>
</dbReference>
<keyword evidence="1" id="KW-1133">Transmembrane helix</keyword>
<comment type="caution">
    <text evidence="2">The sequence shown here is derived from an EMBL/GenBank/DDBJ whole genome shotgun (WGS) entry which is preliminary data.</text>
</comment>
<reference evidence="2 3" key="1">
    <citation type="submission" date="2018-03" db="EMBL/GenBank/DDBJ databases">
        <title>Whole genome sequencing of Histamine producing bacteria.</title>
        <authorList>
            <person name="Butler K."/>
        </authorList>
    </citation>
    <scope>NUCLEOTIDE SEQUENCE [LARGE SCALE GENOMIC DNA]</scope>
    <source>
        <strain evidence="2 3">JCM 13586</strain>
    </source>
</reference>
<feature type="transmembrane region" description="Helical" evidence="1">
    <location>
        <begin position="209"/>
        <end position="239"/>
    </location>
</feature>
<dbReference type="AlphaFoldDB" id="A0A2T3ITW4"/>
<organism evidence="2 3">
    <name type="scientific">Photobacterium lutimaris</name>
    <dbReference type="NCBI Taxonomy" id="388278"/>
    <lineage>
        <taxon>Bacteria</taxon>
        <taxon>Pseudomonadati</taxon>
        <taxon>Pseudomonadota</taxon>
        <taxon>Gammaproteobacteria</taxon>
        <taxon>Vibrionales</taxon>
        <taxon>Vibrionaceae</taxon>
        <taxon>Photobacterium</taxon>
    </lineage>
</organism>
<sequence length="250" mass="28420">MAEKASKQQSSSAKKKPVSIPIITVGLAFLSKHFGLALLAGFFGLLISFGLYIYNPQTGLESAINHYESAISNSTHVGKWLDVQYVFELLTSNFNQYVPIEEVLNTTYSISDRIANGYSQSFSRFPTIENFVSSGSTHASNLIYLWIVNSLTWVIKLLILIGYLPIYILFALAGINDGYMERRIKTYQGERDKDDPLEFWFRRFKEFSLLVLLGYLAIPNSVIPGLVFIPSAFATAYIARQLVRYYKKFW</sequence>
<dbReference type="Pfam" id="PF14348">
    <property type="entry name" value="DtrJ-like"/>
    <property type="match status" value="1"/>
</dbReference>
<dbReference type="Proteomes" id="UP000241222">
    <property type="component" value="Unassembled WGS sequence"/>
</dbReference>
<evidence type="ECO:0008006" key="4">
    <source>
        <dbReference type="Google" id="ProtNLM"/>
    </source>
</evidence>
<keyword evidence="3" id="KW-1185">Reference proteome</keyword>
<name>A0A2T3ITW4_9GAMM</name>
<evidence type="ECO:0000256" key="1">
    <source>
        <dbReference type="SAM" id="Phobius"/>
    </source>
</evidence>
<gene>
    <name evidence="2" type="ORF">C9I99_21715</name>
</gene>